<feature type="compositionally biased region" description="Basic and acidic residues" evidence="1">
    <location>
        <begin position="353"/>
        <end position="362"/>
    </location>
</feature>
<evidence type="ECO:0000313" key="4">
    <source>
        <dbReference type="Proteomes" id="UP000011205"/>
    </source>
</evidence>
<dbReference type="AlphaFoldDB" id="L8PL47"/>
<protein>
    <submittedName>
        <fullName evidence="3">Putative oxidoreductase ( secreted protein)</fullName>
    </submittedName>
</protein>
<feature type="region of interest" description="Disordered" evidence="1">
    <location>
        <begin position="329"/>
        <end position="362"/>
    </location>
</feature>
<dbReference type="GO" id="GO:0016491">
    <property type="term" value="F:oxidoreductase activity"/>
    <property type="evidence" value="ECO:0007669"/>
    <property type="project" value="InterPro"/>
</dbReference>
<sequence>MECRMSEAATTPRRKTNNSHRSAADALPSRLGFGAAPIGNLYTAVDEATARAAIDTAWDAGMRYFDTAPHYGLGLSERRLGEALRDRPRSQFAVSTKVGRLLVPTPHLKDGQDPGGFVVPADHTRVWDFSRDGVLRSVEDSLRRTGLDRLDVLLLHDPDEHWRQALDEGYPALAELRDQGVVKAIGAGMNQSRMLADFVRHTDMDVIMLAGRYTLLDQEALDDLLPLCERRGVSVIAAGVFNSGLLATPRPSADLRYNYRQAQPEMVRRATLIADVCERHGTTLPAAALHFPLAHPAVVNVTVGCRTAQEAHEAAAHLADPQPAHLWSELKQTGLLRQDAPVPGGTAPAEADSTNHARPETP</sequence>
<dbReference type="SUPFAM" id="SSF51430">
    <property type="entry name" value="NAD(P)-linked oxidoreductase"/>
    <property type="match status" value="1"/>
</dbReference>
<gene>
    <name evidence="3" type="ORF">STVIR_0782</name>
</gene>
<dbReference type="PATRIC" id="fig|1160705.3.peg.778"/>
<reference evidence="3 4" key="1">
    <citation type="journal article" date="2013" name="Genome Announc.">
        <title>Draft Genome Sequence of Streptomyces viridochromogenes Strain Tu57, Producer of Avilamycin.</title>
        <authorList>
            <person name="Gruning B.A."/>
            <person name="Erxleben A."/>
            <person name="Hahnlein A."/>
            <person name="Gunther S."/>
        </authorList>
    </citation>
    <scope>NUCLEOTIDE SEQUENCE [LARGE SCALE GENOMIC DNA]</scope>
    <source>
        <strain evidence="3 4">Tue57</strain>
    </source>
</reference>
<dbReference type="GO" id="GO:0005829">
    <property type="term" value="C:cytosol"/>
    <property type="evidence" value="ECO:0007669"/>
    <property type="project" value="TreeGrafter"/>
</dbReference>
<dbReference type="PANTHER" id="PTHR42686">
    <property type="entry name" value="GH17980P-RELATED"/>
    <property type="match status" value="1"/>
</dbReference>
<dbReference type="Pfam" id="PF00248">
    <property type="entry name" value="Aldo_ket_red"/>
    <property type="match status" value="1"/>
</dbReference>
<evidence type="ECO:0000259" key="2">
    <source>
        <dbReference type="Pfam" id="PF00248"/>
    </source>
</evidence>
<dbReference type="InterPro" id="IPR023210">
    <property type="entry name" value="NADP_OxRdtase_dom"/>
</dbReference>
<dbReference type="Gene3D" id="3.20.20.100">
    <property type="entry name" value="NADP-dependent oxidoreductase domain"/>
    <property type="match status" value="1"/>
</dbReference>
<evidence type="ECO:0000313" key="3">
    <source>
        <dbReference type="EMBL" id="ELS58231.1"/>
    </source>
</evidence>
<dbReference type="CDD" id="cd19152">
    <property type="entry name" value="AKR_AKR15A"/>
    <property type="match status" value="1"/>
</dbReference>
<feature type="domain" description="NADP-dependent oxidoreductase" evidence="2">
    <location>
        <begin position="30"/>
        <end position="319"/>
    </location>
</feature>
<dbReference type="Proteomes" id="UP000011205">
    <property type="component" value="Unassembled WGS sequence"/>
</dbReference>
<dbReference type="InterPro" id="IPR020471">
    <property type="entry name" value="AKR"/>
</dbReference>
<accession>L8PL47</accession>
<proteinExistence type="predicted"/>
<dbReference type="EMBL" id="AMLP01000032">
    <property type="protein sequence ID" value="ELS58231.1"/>
    <property type="molecule type" value="Genomic_DNA"/>
</dbReference>
<dbReference type="InterPro" id="IPR036812">
    <property type="entry name" value="NAD(P)_OxRdtase_dom_sf"/>
</dbReference>
<feature type="region of interest" description="Disordered" evidence="1">
    <location>
        <begin position="1"/>
        <end position="23"/>
    </location>
</feature>
<dbReference type="PANTHER" id="PTHR42686:SF1">
    <property type="entry name" value="GH17980P-RELATED"/>
    <property type="match status" value="1"/>
</dbReference>
<name>L8PL47_STRVR</name>
<evidence type="ECO:0000256" key="1">
    <source>
        <dbReference type="SAM" id="MobiDB-lite"/>
    </source>
</evidence>
<organism evidence="3 4">
    <name type="scientific">Streptomyces viridochromogenes Tue57</name>
    <dbReference type="NCBI Taxonomy" id="1160705"/>
    <lineage>
        <taxon>Bacteria</taxon>
        <taxon>Bacillati</taxon>
        <taxon>Actinomycetota</taxon>
        <taxon>Actinomycetes</taxon>
        <taxon>Kitasatosporales</taxon>
        <taxon>Streptomycetaceae</taxon>
        <taxon>Streptomyces</taxon>
    </lineage>
</organism>
<comment type="caution">
    <text evidence="3">The sequence shown here is derived from an EMBL/GenBank/DDBJ whole genome shotgun (WGS) entry which is preliminary data.</text>
</comment>